<dbReference type="InterPro" id="IPR015422">
    <property type="entry name" value="PyrdxlP-dep_Trfase_small"/>
</dbReference>
<comment type="subcellular location">
    <subcellularLocation>
        <location evidence="2">Cytoplasm</location>
    </subcellularLocation>
</comment>
<dbReference type="EC" id="4.4.1.13" evidence="6"/>
<evidence type="ECO:0000256" key="5">
    <source>
        <dbReference type="ARBA" id="ARBA00012103"/>
    </source>
</evidence>
<dbReference type="InterPro" id="IPR054542">
    <property type="entry name" value="Cys_met_metab_PP"/>
</dbReference>
<dbReference type="Gene3D" id="3.40.640.10">
    <property type="entry name" value="Type I PLP-dependent aspartate aminotransferase-like (Major domain)"/>
    <property type="match status" value="1"/>
</dbReference>
<dbReference type="Proteomes" id="UP000310708">
    <property type="component" value="Unassembled WGS sequence"/>
</dbReference>
<keyword evidence="20" id="KW-1207">Sterol metabolism</keyword>
<dbReference type="FunFam" id="3.90.1150.10:FF:000013">
    <property type="entry name" value="Cystathionine beta-lyase"/>
    <property type="match status" value="1"/>
</dbReference>
<dbReference type="Gene3D" id="3.30.70.890">
    <property type="entry name" value="GHMP kinase, C-terminal domain"/>
    <property type="match status" value="1"/>
</dbReference>
<evidence type="ECO:0000256" key="14">
    <source>
        <dbReference type="ARBA" id="ARBA00022840"/>
    </source>
</evidence>
<comment type="cofactor">
    <cofactor evidence="1">
        <name>pyridoxal 5'-phosphate</name>
        <dbReference type="ChEBI" id="CHEBI:597326"/>
    </cofactor>
</comment>
<keyword evidence="15" id="KW-0460">Magnesium</keyword>
<dbReference type="InterPro" id="IPR006203">
    <property type="entry name" value="GHMP_knse_ATP-bd_CS"/>
</dbReference>
<dbReference type="Pfam" id="PF01053">
    <property type="entry name" value="Cys_Met_Meta_PP"/>
    <property type="match status" value="1"/>
</dbReference>
<keyword evidence="17" id="KW-0752">Steroid biosynthesis</keyword>
<comment type="catalytic activity">
    <reaction evidence="28">
        <text>L,L-cystathionine + H2O = L-homocysteine + pyruvate + NH4(+)</text>
        <dbReference type="Rhea" id="RHEA:13965"/>
        <dbReference type="ChEBI" id="CHEBI:15361"/>
        <dbReference type="ChEBI" id="CHEBI:15377"/>
        <dbReference type="ChEBI" id="CHEBI:28938"/>
        <dbReference type="ChEBI" id="CHEBI:58161"/>
        <dbReference type="ChEBI" id="CHEBI:58199"/>
    </reaction>
</comment>
<evidence type="ECO:0000256" key="1">
    <source>
        <dbReference type="ARBA" id="ARBA00001933"/>
    </source>
</evidence>
<keyword evidence="11" id="KW-0479">Metal-binding</keyword>
<evidence type="ECO:0000256" key="30">
    <source>
        <dbReference type="ARBA" id="ARBA00072331"/>
    </source>
</evidence>
<feature type="compositionally biased region" description="Low complexity" evidence="31">
    <location>
        <begin position="24"/>
        <end position="37"/>
    </location>
</feature>
<evidence type="ECO:0000256" key="15">
    <source>
        <dbReference type="ARBA" id="ARBA00022842"/>
    </source>
</evidence>
<dbReference type="PROSITE" id="PS00868">
    <property type="entry name" value="CYS_MET_METAB_PP"/>
    <property type="match status" value="1"/>
</dbReference>
<dbReference type="InterPro" id="IPR000277">
    <property type="entry name" value="Cys/Met-Metab_PyrdxlP-dep_enz"/>
</dbReference>
<evidence type="ECO:0000256" key="31">
    <source>
        <dbReference type="SAM" id="MobiDB-lite"/>
    </source>
</evidence>
<dbReference type="GO" id="GO:0005524">
    <property type="term" value="F:ATP binding"/>
    <property type="evidence" value="ECO:0007669"/>
    <property type="project" value="UniProtKB-KW"/>
</dbReference>
<dbReference type="EC" id="2.7.1.36" evidence="5"/>
<dbReference type="Gene3D" id="3.30.230.10">
    <property type="match status" value="1"/>
</dbReference>
<keyword evidence="14" id="KW-0067">ATP-binding</keyword>
<sequence length="903" mass="98388">MITPSTQTIMEGDLSSSVATLPTSVQPSRSVSPSMSSTKKYRFSTECVTIDNPNAGKDQYNSSSVPIYQSATFKGMNGEYDYSRSGNPTRTHLEHHLAKISSAKHAFAVSSGMAALDIIARILKPGDEVIAGDDLYGGTNRLLGYLKSNAGVIVHHIDTCTPSTVEQYLNKDTTRLVLLETPTNPLIKICDVKDVADRVKASCPDAIIVVDNTMMSPYLQRPLDFGADIVYDSATKYLSGHHDLMAGVVVCNRDDLAKHMGFTINSVGNGLSPFDSFLLLRGLKTLAIRMDRQQATARIVASFLNKLGFVVHYPGLSNHPGHDTHFKLARGAGAVLSFETKDIKTSERIVGSAKLWGISVSFGAVNSLISMPCLMSHASIPAHLRAERGLPEDLIRLCVGIEDYEDLIDDLENSLVQSGAIRTRFTPAEENWSSEIGSLERIGEERAMAWEKCSMFEEQPTVKAASTAETKKEGGNIVVSAPGKVILFGEHAVVYGVTAIASSLDLRCYGCLSPRSDNSLSISFPDLDTDVTLEIEALPWKAVKNAHDDILDIDHELVAALENHFPAEKFNSKARGAIISFFHHYMSICYNDRRAVSFSARSDIPIGAGLGSSAAYSTCVSTALLILAKKVTIEHTHNATHISHDGRRFINDDIAKYVNKWSFVSEKILHGTPSGIDNSVSVFGGAISYSRVRDQAMINLNGFKSMKLLLTNSNVDRDAKKLIAGVAKLKQEEPEVVKGVMDGIQGIVDEAVRCFNDKDLNRNVLLNGLSELVRTNHGHLDRLGVSHPTLEIIISKLQAYNLKTKLTGAGGGGCTVTLIPDDYDEKELGDALQKLQQAGFDTYLTTVGGSGLGYLIEEYNLEKNTQSTNEEESVGPFTSVFSKDFPTNELNSKLRESGHWVFV</sequence>
<dbReference type="AlphaFoldDB" id="A0A4T0TJI5"/>
<evidence type="ECO:0000256" key="9">
    <source>
        <dbReference type="ARBA" id="ARBA00022605"/>
    </source>
</evidence>
<evidence type="ECO:0000259" key="32">
    <source>
        <dbReference type="Pfam" id="PF00288"/>
    </source>
</evidence>
<dbReference type="GO" id="GO:0004496">
    <property type="term" value="F:mevalonate kinase activity"/>
    <property type="evidence" value="ECO:0007669"/>
    <property type="project" value="UniProtKB-EC"/>
</dbReference>
<keyword evidence="21" id="KW-0486">Methionine biosynthesis</keyword>
<comment type="caution">
    <text evidence="34">The sequence shown here is derived from an EMBL/GenBank/DDBJ whole genome shotgun (WGS) entry which is preliminary data.</text>
</comment>
<dbReference type="SUPFAM" id="SSF54211">
    <property type="entry name" value="Ribosomal protein S5 domain 2-like"/>
    <property type="match status" value="1"/>
</dbReference>
<evidence type="ECO:0000256" key="16">
    <source>
        <dbReference type="ARBA" id="ARBA00022898"/>
    </source>
</evidence>
<dbReference type="InterPro" id="IPR013750">
    <property type="entry name" value="GHMP_kinase_C_dom"/>
</dbReference>
<evidence type="ECO:0000256" key="3">
    <source>
        <dbReference type="ARBA" id="ARBA00006495"/>
    </source>
</evidence>
<dbReference type="Pfam" id="PF08544">
    <property type="entry name" value="GHMP_kinases_C"/>
    <property type="match status" value="1"/>
</dbReference>
<evidence type="ECO:0000256" key="18">
    <source>
        <dbReference type="ARBA" id="ARBA00023011"/>
    </source>
</evidence>
<dbReference type="InterPro" id="IPR014721">
    <property type="entry name" value="Ribsml_uS5_D2-typ_fold_subgr"/>
</dbReference>
<dbReference type="GO" id="GO:0071266">
    <property type="term" value="P:'de novo' L-methionine biosynthetic process"/>
    <property type="evidence" value="ECO:0007669"/>
    <property type="project" value="InterPro"/>
</dbReference>
<dbReference type="FunFam" id="3.40.640.10:FF:000009">
    <property type="entry name" value="Cystathionine gamma-synthase homolog"/>
    <property type="match status" value="1"/>
</dbReference>
<comment type="catalytic activity">
    <reaction evidence="24">
        <text>(R)-mevalonate + ATP = (R)-5-phosphomevalonate + ADP + H(+)</text>
        <dbReference type="Rhea" id="RHEA:17065"/>
        <dbReference type="ChEBI" id="CHEBI:15378"/>
        <dbReference type="ChEBI" id="CHEBI:30616"/>
        <dbReference type="ChEBI" id="CHEBI:36464"/>
        <dbReference type="ChEBI" id="CHEBI:58146"/>
        <dbReference type="ChEBI" id="CHEBI:456216"/>
        <dbReference type="EC" id="2.7.1.36"/>
    </reaction>
    <physiologicalReaction direction="left-to-right" evidence="24">
        <dbReference type="Rhea" id="RHEA:17066"/>
    </physiologicalReaction>
</comment>
<dbReference type="SUPFAM" id="SSF55060">
    <property type="entry name" value="GHMP Kinase, C-terminal domain"/>
    <property type="match status" value="1"/>
</dbReference>
<evidence type="ECO:0000256" key="4">
    <source>
        <dbReference type="ARBA" id="ARBA00009077"/>
    </source>
</evidence>
<dbReference type="PANTHER" id="PTHR11808">
    <property type="entry name" value="TRANS-SULFURATION ENZYME FAMILY MEMBER"/>
    <property type="match status" value="1"/>
</dbReference>
<dbReference type="GO" id="GO:0047804">
    <property type="term" value="F:cysteine-S-conjugate beta-lyase activity"/>
    <property type="evidence" value="ECO:0007669"/>
    <property type="project" value="UniProtKB-EC"/>
</dbReference>
<evidence type="ECO:0000256" key="27">
    <source>
        <dbReference type="ARBA" id="ARBA00047213"/>
    </source>
</evidence>
<evidence type="ECO:0000256" key="17">
    <source>
        <dbReference type="ARBA" id="ARBA00022955"/>
    </source>
</evidence>
<evidence type="ECO:0000256" key="25">
    <source>
        <dbReference type="ARBA" id="ARBA00029438"/>
    </source>
</evidence>
<evidence type="ECO:0000256" key="29">
    <source>
        <dbReference type="ARBA" id="ARBA00047625"/>
    </source>
</evidence>
<evidence type="ECO:0000256" key="7">
    <source>
        <dbReference type="ARBA" id="ARBA00022490"/>
    </source>
</evidence>
<keyword evidence="16" id="KW-0663">Pyridoxal phosphate</keyword>
<evidence type="ECO:0000256" key="24">
    <source>
        <dbReference type="ARBA" id="ARBA00029310"/>
    </source>
</evidence>
<evidence type="ECO:0000256" key="19">
    <source>
        <dbReference type="ARBA" id="ARBA00023098"/>
    </source>
</evidence>
<keyword evidence="13" id="KW-0418">Kinase</keyword>
<keyword evidence="7" id="KW-0963">Cytoplasm</keyword>
<proteinExistence type="inferred from homology"/>
<gene>
    <name evidence="34" type="ORF">E3Q01_02377</name>
</gene>
<dbReference type="InterPro" id="IPR006238">
    <property type="entry name" value="Cys_b_lyase_euk"/>
</dbReference>
<accession>A0A4T0TJI5</accession>
<evidence type="ECO:0000256" key="21">
    <source>
        <dbReference type="ARBA" id="ARBA00023167"/>
    </source>
</evidence>
<comment type="similarity">
    <text evidence="4">Belongs to the trans-sulfuration enzymes family.</text>
</comment>
<keyword evidence="8" id="KW-0444">Lipid biosynthesis</keyword>
<dbReference type="CDD" id="cd00614">
    <property type="entry name" value="CGS_like"/>
    <property type="match status" value="1"/>
</dbReference>
<dbReference type="Pfam" id="PF00288">
    <property type="entry name" value="GHMP_kinases_N"/>
    <property type="match status" value="1"/>
</dbReference>
<evidence type="ECO:0000256" key="12">
    <source>
        <dbReference type="ARBA" id="ARBA00022741"/>
    </source>
</evidence>
<dbReference type="InterPro" id="IPR020568">
    <property type="entry name" value="Ribosomal_Su5_D2-typ_SF"/>
</dbReference>
<dbReference type="UniPathway" id="UPA00057">
    <property type="reaction ID" value="UER00098"/>
</dbReference>
<dbReference type="PRINTS" id="PR00959">
    <property type="entry name" value="MEVGALKINASE"/>
</dbReference>
<dbReference type="GO" id="GO:0030170">
    <property type="term" value="F:pyridoxal phosphate binding"/>
    <property type="evidence" value="ECO:0007669"/>
    <property type="project" value="InterPro"/>
</dbReference>
<name>A0A4T0TJI5_9BASI</name>
<dbReference type="Gene3D" id="3.90.1150.10">
    <property type="entry name" value="Aspartate Aminotransferase, domain 1"/>
    <property type="match status" value="1"/>
</dbReference>
<evidence type="ECO:0000256" key="23">
    <source>
        <dbReference type="ARBA" id="ARBA00023239"/>
    </source>
</evidence>
<dbReference type="GO" id="GO:0019287">
    <property type="term" value="P:isopentenyl diphosphate biosynthetic process, mevalonate pathway"/>
    <property type="evidence" value="ECO:0007669"/>
    <property type="project" value="UniProtKB-UniPathway"/>
</dbReference>
<keyword evidence="12" id="KW-0547">Nucleotide-binding</keyword>
<dbReference type="GO" id="GO:0046872">
    <property type="term" value="F:metal ion binding"/>
    <property type="evidence" value="ECO:0007669"/>
    <property type="project" value="UniProtKB-KW"/>
</dbReference>
<evidence type="ECO:0000256" key="8">
    <source>
        <dbReference type="ARBA" id="ARBA00022516"/>
    </source>
</evidence>
<protein>
    <recommendedName>
        <fullName evidence="30">Cystathionine beta-lyase</fullName>
        <ecNumber evidence="5">2.7.1.36</ecNumber>
        <ecNumber evidence="6">4.4.1.13</ecNumber>
    </recommendedName>
    <alternativeName>
        <fullName evidence="27">Cysteine-S-conjugate beta-lyase</fullName>
    </alternativeName>
</protein>
<dbReference type="NCBIfam" id="TIGR01329">
    <property type="entry name" value="cysta_beta_ly_E"/>
    <property type="match status" value="1"/>
</dbReference>
<dbReference type="PANTHER" id="PTHR11808:SF50">
    <property type="entry name" value="CYSTATHIONINE BETA-LYASE"/>
    <property type="match status" value="1"/>
</dbReference>
<dbReference type="GO" id="GO:0016126">
    <property type="term" value="P:sterol biosynthetic process"/>
    <property type="evidence" value="ECO:0007669"/>
    <property type="project" value="UniProtKB-KW"/>
</dbReference>
<evidence type="ECO:0000313" key="35">
    <source>
        <dbReference type="Proteomes" id="UP000310708"/>
    </source>
</evidence>
<feature type="compositionally biased region" description="Polar residues" evidence="31">
    <location>
        <begin position="1"/>
        <end position="23"/>
    </location>
</feature>
<dbReference type="InterPro" id="IPR015424">
    <property type="entry name" value="PyrdxlP-dep_Trfase"/>
</dbReference>
<feature type="domain" description="GHMP kinase C-terminal" evidence="33">
    <location>
        <begin position="768"/>
        <end position="834"/>
    </location>
</feature>
<evidence type="ECO:0000256" key="13">
    <source>
        <dbReference type="ARBA" id="ARBA00022777"/>
    </source>
</evidence>
<organism evidence="34 35">
    <name type="scientific">Wallemia mellicola</name>
    <dbReference type="NCBI Taxonomy" id="1708541"/>
    <lineage>
        <taxon>Eukaryota</taxon>
        <taxon>Fungi</taxon>
        <taxon>Dikarya</taxon>
        <taxon>Basidiomycota</taxon>
        <taxon>Wallemiomycotina</taxon>
        <taxon>Wallemiomycetes</taxon>
        <taxon>Wallemiales</taxon>
        <taxon>Wallemiaceae</taxon>
        <taxon>Wallemia</taxon>
    </lineage>
</organism>
<evidence type="ECO:0000259" key="33">
    <source>
        <dbReference type="Pfam" id="PF08544"/>
    </source>
</evidence>
<keyword evidence="9" id="KW-0028">Amino-acid biosynthesis</keyword>
<keyword evidence="10" id="KW-0808">Transferase</keyword>
<evidence type="ECO:0000256" key="20">
    <source>
        <dbReference type="ARBA" id="ARBA00023166"/>
    </source>
</evidence>
<dbReference type="InterPro" id="IPR036554">
    <property type="entry name" value="GHMP_kinase_C_sf"/>
</dbReference>
<reference evidence="34 35" key="1">
    <citation type="submission" date="2019-03" db="EMBL/GenBank/DDBJ databases">
        <title>Sequencing 25 genomes of Wallemia mellicola.</title>
        <authorList>
            <person name="Gostincar C."/>
        </authorList>
    </citation>
    <scope>NUCLEOTIDE SEQUENCE [LARGE SCALE GENOMIC DNA]</scope>
    <source>
        <strain evidence="34 35">EXF-757</strain>
    </source>
</reference>
<comment type="similarity">
    <text evidence="3">Belongs to the GHMP kinase family. Mevalonate kinase subfamily.</text>
</comment>
<dbReference type="NCBIfam" id="TIGR00549">
    <property type="entry name" value="mevalon_kin"/>
    <property type="match status" value="1"/>
</dbReference>
<dbReference type="InterPro" id="IPR006205">
    <property type="entry name" value="Mev_gal_kin"/>
</dbReference>
<evidence type="ECO:0000256" key="22">
    <source>
        <dbReference type="ARBA" id="ARBA00023221"/>
    </source>
</evidence>
<dbReference type="GO" id="GO:0005737">
    <property type="term" value="C:cytoplasm"/>
    <property type="evidence" value="ECO:0007669"/>
    <property type="project" value="UniProtKB-SubCell"/>
</dbReference>
<evidence type="ECO:0000256" key="26">
    <source>
        <dbReference type="ARBA" id="ARBA00046315"/>
    </source>
</evidence>
<comment type="catalytic activity">
    <reaction evidence="29">
        <text>an S-substituted L-cysteine + H2O = a thiol + pyruvate + NH4(+)</text>
        <dbReference type="Rhea" id="RHEA:18121"/>
        <dbReference type="ChEBI" id="CHEBI:15361"/>
        <dbReference type="ChEBI" id="CHEBI:15377"/>
        <dbReference type="ChEBI" id="CHEBI:28938"/>
        <dbReference type="ChEBI" id="CHEBI:29256"/>
        <dbReference type="ChEBI" id="CHEBI:58717"/>
        <dbReference type="EC" id="4.4.1.13"/>
    </reaction>
</comment>
<keyword evidence="19" id="KW-0443">Lipid metabolism</keyword>
<dbReference type="GO" id="GO:0019346">
    <property type="term" value="P:transsulfuration"/>
    <property type="evidence" value="ECO:0007669"/>
    <property type="project" value="InterPro"/>
</dbReference>
<dbReference type="FunFam" id="3.30.70.890:FF:000003">
    <property type="entry name" value="Mevalonate kinase"/>
    <property type="match status" value="1"/>
</dbReference>
<comment type="pathway">
    <text evidence="25">Isoprenoid biosynthesis; isopentenyl diphosphate biosynthesis via mevalonate pathway; isopentenyl diphosphate from (R)-mevalonate: step 1/3.</text>
</comment>
<keyword evidence="22" id="KW-0753">Steroid metabolism</keyword>
<feature type="region of interest" description="Disordered" evidence="31">
    <location>
        <begin position="1"/>
        <end position="37"/>
    </location>
</feature>
<dbReference type="PROSITE" id="PS00627">
    <property type="entry name" value="GHMP_KINASES_ATP"/>
    <property type="match status" value="1"/>
</dbReference>
<evidence type="ECO:0000256" key="2">
    <source>
        <dbReference type="ARBA" id="ARBA00004496"/>
    </source>
</evidence>
<dbReference type="InterPro" id="IPR006204">
    <property type="entry name" value="GHMP_kinase_N_dom"/>
</dbReference>
<keyword evidence="23" id="KW-0456">Lyase</keyword>
<keyword evidence="18" id="KW-0756">Sterol biosynthesis</keyword>
<evidence type="ECO:0000313" key="34">
    <source>
        <dbReference type="EMBL" id="TIC65048.1"/>
    </source>
</evidence>
<dbReference type="EMBL" id="SPRX01000027">
    <property type="protein sequence ID" value="TIC65048.1"/>
    <property type="molecule type" value="Genomic_DNA"/>
</dbReference>
<evidence type="ECO:0000256" key="11">
    <source>
        <dbReference type="ARBA" id="ARBA00022723"/>
    </source>
</evidence>
<evidence type="ECO:0000256" key="6">
    <source>
        <dbReference type="ARBA" id="ARBA00012224"/>
    </source>
</evidence>
<dbReference type="SUPFAM" id="SSF53383">
    <property type="entry name" value="PLP-dependent transferases"/>
    <property type="match status" value="1"/>
</dbReference>
<evidence type="ECO:0000256" key="28">
    <source>
        <dbReference type="ARBA" id="ARBA00047517"/>
    </source>
</evidence>
<comment type="pathway">
    <text evidence="26">Amino-acid biosynthesis; L-methionine biosynthesis via de novo pathway; L-homocysteine from L-cystathionine: step 1/1.</text>
</comment>
<dbReference type="InterPro" id="IPR015421">
    <property type="entry name" value="PyrdxlP-dep_Trfase_major"/>
</dbReference>
<evidence type="ECO:0000256" key="10">
    <source>
        <dbReference type="ARBA" id="ARBA00022679"/>
    </source>
</evidence>
<feature type="domain" description="GHMP kinase N-terminal" evidence="32">
    <location>
        <begin position="591"/>
        <end position="685"/>
    </location>
</feature>